<evidence type="ECO:0000313" key="1">
    <source>
        <dbReference type="EMBL" id="ROO83123.1"/>
    </source>
</evidence>
<sequence>MFDSVSNVGSTETSPSPAALAMRIGVVAAERALSTLLHNVDFEQAAEEGYDLRGFIAAEDWPVFSLVLDTLAAADPGDRRPLEERRSQALVDLARLCRAARDSALVA</sequence>
<reference evidence="1 2" key="1">
    <citation type="submission" date="2018-11" db="EMBL/GenBank/DDBJ databases">
        <title>Sequencing the genomes of 1000 actinobacteria strains.</title>
        <authorList>
            <person name="Klenk H.-P."/>
        </authorList>
    </citation>
    <scope>NUCLEOTIDE SEQUENCE [LARGE SCALE GENOMIC DNA]</scope>
    <source>
        <strain evidence="1 2">DSM 44254</strain>
    </source>
</reference>
<proteinExistence type="predicted"/>
<dbReference type="AlphaFoldDB" id="A0A3N1CPB7"/>
<gene>
    <name evidence="1" type="ORF">EDD29_0615</name>
</gene>
<dbReference type="OrthoDB" id="3479136at2"/>
<keyword evidence="2" id="KW-1185">Reference proteome</keyword>
<accession>A0A3N1CPB7</accession>
<comment type="caution">
    <text evidence="1">The sequence shown here is derived from an EMBL/GenBank/DDBJ whole genome shotgun (WGS) entry which is preliminary data.</text>
</comment>
<protein>
    <submittedName>
        <fullName evidence="1">Uncharacterized protein</fullName>
    </submittedName>
</protein>
<name>A0A3N1CPB7_9ACTN</name>
<evidence type="ECO:0000313" key="2">
    <source>
        <dbReference type="Proteomes" id="UP000272400"/>
    </source>
</evidence>
<dbReference type="Proteomes" id="UP000272400">
    <property type="component" value="Unassembled WGS sequence"/>
</dbReference>
<dbReference type="EMBL" id="RJKE01000001">
    <property type="protein sequence ID" value="ROO83123.1"/>
    <property type="molecule type" value="Genomic_DNA"/>
</dbReference>
<organism evidence="1 2">
    <name type="scientific">Actinocorallia herbida</name>
    <dbReference type="NCBI Taxonomy" id="58109"/>
    <lineage>
        <taxon>Bacteria</taxon>
        <taxon>Bacillati</taxon>
        <taxon>Actinomycetota</taxon>
        <taxon>Actinomycetes</taxon>
        <taxon>Streptosporangiales</taxon>
        <taxon>Thermomonosporaceae</taxon>
        <taxon>Actinocorallia</taxon>
    </lineage>
</organism>